<feature type="compositionally biased region" description="Low complexity" evidence="8">
    <location>
        <begin position="478"/>
        <end position="490"/>
    </location>
</feature>
<feature type="domain" description="C2H2-type" evidence="9">
    <location>
        <begin position="902"/>
        <end position="929"/>
    </location>
</feature>
<feature type="compositionally biased region" description="Basic and acidic residues" evidence="8">
    <location>
        <begin position="194"/>
        <end position="215"/>
    </location>
</feature>
<keyword evidence="6" id="KW-0539">Nucleus</keyword>
<dbReference type="AlphaFoldDB" id="A0A9Q1GZT7"/>
<feature type="region of interest" description="Disordered" evidence="8">
    <location>
        <begin position="299"/>
        <end position="320"/>
    </location>
</feature>
<reference evidence="10" key="1">
    <citation type="submission" date="2021-10" db="EMBL/GenBank/DDBJ databases">
        <title>Tropical sea cucumber genome reveals ecological adaptation and Cuvierian tubules defense mechanism.</title>
        <authorList>
            <person name="Chen T."/>
        </authorList>
    </citation>
    <scope>NUCLEOTIDE SEQUENCE</scope>
    <source>
        <strain evidence="10">Nanhai2018</strain>
        <tissue evidence="10">Muscle</tissue>
    </source>
</reference>
<dbReference type="Proteomes" id="UP001152320">
    <property type="component" value="Chromosome 15"/>
</dbReference>
<dbReference type="PANTHER" id="PTHR24393:SF34">
    <property type="entry name" value="PR_SET DOMAIN 13"/>
    <property type="match status" value="1"/>
</dbReference>
<organism evidence="10 11">
    <name type="scientific">Holothuria leucospilota</name>
    <name type="common">Black long sea cucumber</name>
    <name type="synonym">Mertensiothuria leucospilota</name>
    <dbReference type="NCBI Taxonomy" id="206669"/>
    <lineage>
        <taxon>Eukaryota</taxon>
        <taxon>Metazoa</taxon>
        <taxon>Echinodermata</taxon>
        <taxon>Eleutherozoa</taxon>
        <taxon>Echinozoa</taxon>
        <taxon>Holothuroidea</taxon>
        <taxon>Aspidochirotacea</taxon>
        <taxon>Aspidochirotida</taxon>
        <taxon>Holothuriidae</taxon>
        <taxon>Holothuria</taxon>
    </lineage>
</organism>
<dbReference type="InterPro" id="IPR041232">
    <property type="entry name" value="NPL"/>
</dbReference>
<dbReference type="FunFam" id="3.30.160.60:FF:000446">
    <property type="entry name" value="Zinc finger protein"/>
    <property type="match status" value="1"/>
</dbReference>
<dbReference type="GO" id="GO:0000978">
    <property type="term" value="F:RNA polymerase II cis-regulatory region sequence-specific DNA binding"/>
    <property type="evidence" value="ECO:0007669"/>
    <property type="project" value="TreeGrafter"/>
</dbReference>
<dbReference type="GO" id="GO:0008270">
    <property type="term" value="F:zinc ion binding"/>
    <property type="evidence" value="ECO:0007669"/>
    <property type="project" value="UniProtKB-KW"/>
</dbReference>
<feature type="region of interest" description="Disordered" evidence="8">
    <location>
        <begin position="95"/>
        <end position="141"/>
    </location>
</feature>
<feature type="domain" description="C2H2-type" evidence="9">
    <location>
        <begin position="702"/>
        <end position="725"/>
    </location>
</feature>
<feature type="domain" description="C2H2-type" evidence="9">
    <location>
        <begin position="846"/>
        <end position="873"/>
    </location>
</feature>
<evidence type="ECO:0000256" key="3">
    <source>
        <dbReference type="ARBA" id="ARBA00022737"/>
    </source>
</evidence>
<dbReference type="Pfam" id="PF17800">
    <property type="entry name" value="NPL"/>
    <property type="match status" value="1"/>
</dbReference>
<dbReference type="PROSITE" id="PS50157">
    <property type="entry name" value="ZINC_FINGER_C2H2_2"/>
    <property type="match status" value="18"/>
</dbReference>
<evidence type="ECO:0000256" key="6">
    <source>
        <dbReference type="ARBA" id="ARBA00023242"/>
    </source>
</evidence>
<dbReference type="Gene3D" id="2.60.120.340">
    <property type="entry name" value="Nucleoplasmin core domain"/>
    <property type="match status" value="1"/>
</dbReference>
<feature type="domain" description="C2H2-type" evidence="9">
    <location>
        <begin position="930"/>
        <end position="954"/>
    </location>
</feature>
<evidence type="ECO:0000256" key="5">
    <source>
        <dbReference type="ARBA" id="ARBA00022833"/>
    </source>
</evidence>
<dbReference type="Gene3D" id="3.30.160.60">
    <property type="entry name" value="Classic Zinc Finger"/>
    <property type="match status" value="11"/>
</dbReference>
<evidence type="ECO:0000259" key="9">
    <source>
        <dbReference type="PROSITE" id="PS50157"/>
    </source>
</evidence>
<dbReference type="PROSITE" id="PS00028">
    <property type="entry name" value="ZINC_FINGER_C2H2_1"/>
    <property type="match status" value="17"/>
</dbReference>
<keyword evidence="2" id="KW-0479">Metal-binding</keyword>
<name>A0A9Q1GZT7_HOLLE</name>
<evidence type="ECO:0000256" key="4">
    <source>
        <dbReference type="ARBA" id="ARBA00022771"/>
    </source>
</evidence>
<dbReference type="EMBL" id="JAIZAY010000015">
    <property type="protein sequence ID" value="KAJ8028739.1"/>
    <property type="molecule type" value="Genomic_DNA"/>
</dbReference>
<evidence type="ECO:0000313" key="11">
    <source>
        <dbReference type="Proteomes" id="UP001152320"/>
    </source>
</evidence>
<keyword evidence="11" id="KW-1185">Reference proteome</keyword>
<keyword evidence="4 7" id="KW-0863">Zinc-finger</keyword>
<comment type="similarity">
    <text evidence="1">Belongs to the histone deacetylase HD2 family.</text>
</comment>
<feature type="domain" description="C2H2-type" evidence="9">
    <location>
        <begin position="333"/>
        <end position="360"/>
    </location>
</feature>
<evidence type="ECO:0000256" key="1">
    <source>
        <dbReference type="ARBA" id="ARBA00006673"/>
    </source>
</evidence>
<dbReference type="InterPro" id="IPR036236">
    <property type="entry name" value="Znf_C2H2_sf"/>
</dbReference>
<keyword evidence="3" id="KW-0677">Repeat</keyword>
<sequence length="954" mass="109518">MFWGLTLKPGRRHTEVFREEICLSMATLESRKDYGEKPDNYSHVVVKTQNSDFLLCTLVHGLQFQQNLNIKLMPKEKITFRVQGTSKVYLTGFTPACPVGDEDEEEAIEGQGEEEEEEGAKADEELVEEEDEDEGWRVDDCQDAENNEMAEDDVIESLSGEDFNKVDSGLRPSAVLSSKDDNFLSVAELNNLPVKEESSTDPKQKTTRRDSENVTREGNNNEPAEANHIEEGGSISQEESGDEWILDDAEGGDQDDEEFTEVSDRGNAEDADVAVDFQCDLCDMTFNTEEKKCQHESTHHISEGTSYHNPHVSSSASKQQIRFPTAQKKYKKYKCRYCNKLLAGSTSLRRHEALHVGNRKFYQCQFCPKTFSLNANKLRHEQLHTSSNVYKCLICDKGFSTIPNRDKHVLSHFKKDAQRCDLCRQVTCKGECMQTEEILNAQQEEVQQAPSEMKQFRCQFCPKVFQLKASRNRHQKTHSSGTSSPASQTSKNAEKTSGKLECKYCYQLFTSKDVLESHERAHTNEERPFSCKCCQKTFLSHFGRRKHELRHPEMRQFVCKFCNKRFSQPNLWKIHETTHTEERPYKCHYCDRTFANNGCRKNHEVVHKKGSNKTPQGTAERKTENSPSNQVKSSPSMAGSRLNCRYCGKLFSSTGNKSRHEKLHEGFKLKKASFKCRQCSKSFNNSTDLEEHGCNADTIQKYECNSCHTSFADQSALNRHKATHTTCSGQTFRKTCRYCGKKFSANSARIRHERIHTGEKPFVCNHCDFKTGDPSSYSKHMKRHVSHPFKCPYCPFRFTSLNSLKLHETSHQGSKDVFTCNECDRKFPSKKLLQSHEQSHIDFRPFRCTDCSKTFITADTLKRHEQVHEKDQPFKCKQCGRHFKTSSGLQKHGQLCVDGKPHKCRYCSKSFSSVNGCHLHEESHIVDRPFKCNHCDRGFLSNHSREIHEKTHTL</sequence>
<feature type="domain" description="C2H2-type" evidence="9">
    <location>
        <begin position="674"/>
        <end position="702"/>
    </location>
</feature>
<dbReference type="InterPro" id="IPR013087">
    <property type="entry name" value="Znf_C2H2_type"/>
</dbReference>
<dbReference type="GO" id="GO:0001228">
    <property type="term" value="F:DNA-binding transcription activator activity, RNA polymerase II-specific"/>
    <property type="evidence" value="ECO:0007669"/>
    <property type="project" value="TreeGrafter"/>
</dbReference>
<feature type="domain" description="C2H2-type" evidence="9">
    <location>
        <begin position="734"/>
        <end position="761"/>
    </location>
</feature>
<evidence type="ECO:0000256" key="8">
    <source>
        <dbReference type="SAM" id="MobiDB-lite"/>
    </source>
</evidence>
<evidence type="ECO:0000256" key="2">
    <source>
        <dbReference type="ARBA" id="ARBA00022723"/>
    </source>
</evidence>
<dbReference type="Pfam" id="PF00096">
    <property type="entry name" value="zf-C2H2"/>
    <property type="match status" value="6"/>
</dbReference>
<feature type="region of interest" description="Disordered" evidence="8">
    <location>
        <begin position="606"/>
        <end position="638"/>
    </location>
</feature>
<feature type="domain" description="C2H2-type" evidence="9">
    <location>
        <begin position="529"/>
        <end position="556"/>
    </location>
</feature>
<feature type="compositionally biased region" description="Acidic residues" evidence="8">
    <location>
        <begin position="100"/>
        <end position="118"/>
    </location>
</feature>
<dbReference type="SUPFAM" id="SSF57667">
    <property type="entry name" value="beta-beta-alpha zinc fingers"/>
    <property type="match status" value="11"/>
</dbReference>
<feature type="compositionally biased region" description="Acidic residues" evidence="8">
    <location>
        <begin position="125"/>
        <end position="134"/>
    </location>
</feature>
<accession>A0A9Q1GZT7</accession>
<dbReference type="OrthoDB" id="3565419at2759"/>
<evidence type="ECO:0000256" key="7">
    <source>
        <dbReference type="PROSITE-ProRule" id="PRU00042"/>
    </source>
</evidence>
<feature type="domain" description="C2H2-type" evidence="9">
    <location>
        <begin position="362"/>
        <end position="389"/>
    </location>
</feature>
<evidence type="ECO:0000313" key="10">
    <source>
        <dbReference type="EMBL" id="KAJ8028739.1"/>
    </source>
</evidence>
<gene>
    <name evidence="10" type="ORF">HOLleu_31067</name>
</gene>
<feature type="domain" description="C2H2-type" evidence="9">
    <location>
        <begin position="818"/>
        <end position="845"/>
    </location>
</feature>
<feature type="compositionally biased region" description="Acidic residues" evidence="8">
    <location>
        <begin position="239"/>
        <end position="261"/>
    </location>
</feature>
<feature type="region of interest" description="Disordered" evidence="8">
    <location>
        <begin position="193"/>
        <end position="267"/>
    </location>
</feature>
<feature type="domain" description="C2H2-type" evidence="9">
    <location>
        <begin position="874"/>
        <end position="901"/>
    </location>
</feature>
<feature type="domain" description="C2H2-type" evidence="9">
    <location>
        <begin position="642"/>
        <end position="669"/>
    </location>
</feature>
<feature type="domain" description="C2H2-type" evidence="9">
    <location>
        <begin position="456"/>
        <end position="483"/>
    </location>
</feature>
<dbReference type="GO" id="GO:0005634">
    <property type="term" value="C:nucleus"/>
    <property type="evidence" value="ECO:0007669"/>
    <property type="project" value="TreeGrafter"/>
</dbReference>
<feature type="compositionally biased region" description="Polar residues" evidence="8">
    <location>
        <begin position="303"/>
        <end position="320"/>
    </location>
</feature>
<feature type="domain" description="C2H2-type" evidence="9">
    <location>
        <begin position="557"/>
        <end position="584"/>
    </location>
</feature>
<dbReference type="PANTHER" id="PTHR24393">
    <property type="entry name" value="ZINC FINGER PROTEIN"/>
    <property type="match status" value="1"/>
</dbReference>
<proteinExistence type="inferred from homology"/>
<feature type="domain" description="C2H2-type" evidence="9">
    <location>
        <begin position="390"/>
        <end position="417"/>
    </location>
</feature>
<feature type="domain" description="C2H2-type" evidence="9">
    <location>
        <begin position="789"/>
        <end position="816"/>
    </location>
</feature>
<feature type="domain" description="C2H2-type" evidence="9">
    <location>
        <begin position="500"/>
        <end position="527"/>
    </location>
</feature>
<comment type="caution">
    <text evidence="10">The sequence shown here is derived from an EMBL/GenBank/DDBJ whole genome shotgun (WGS) entry which is preliminary data.</text>
</comment>
<dbReference type="SMART" id="SM00355">
    <property type="entry name" value="ZnF_C2H2"/>
    <property type="match status" value="20"/>
</dbReference>
<feature type="region of interest" description="Disordered" evidence="8">
    <location>
        <begin position="472"/>
        <end position="494"/>
    </location>
</feature>
<feature type="compositionally biased region" description="Polar residues" evidence="8">
    <location>
        <begin position="625"/>
        <end position="637"/>
    </location>
</feature>
<keyword evidence="5" id="KW-0862">Zinc</keyword>
<feature type="domain" description="C2H2-type" evidence="9">
    <location>
        <begin position="585"/>
        <end position="607"/>
    </location>
</feature>
<protein>
    <submittedName>
        <fullName evidence="10">Zinc finger protein 91</fullName>
    </submittedName>
</protein>